<dbReference type="InParanoid" id="A0A1M6QDD3"/>
<dbReference type="PANTHER" id="PTHR22953:SF153">
    <property type="entry name" value="PURPLE ACID PHOSPHATASE"/>
    <property type="match status" value="1"/>
</dbReference>
<evidence type="ECO:0000259" key="3">
    <source>
        <dbReference type="Pfam" id="PF16656"/>
    </source>
</evidence>
<dbReference type="InterPro" id="IPR039331">
    <property type="entry name" value="PAPs-like"/>
</dbReference>
<dbReference type="InterPro" id="IPR015914">
    <property type="entry name" value="PAPs_N"/>
</dbReference>
<dbReference type="InterPro" id="IPR029052">
    <property type="entry name" value="Metallo-depent_PP-like"/>
</dbReference>
<evidence type="ECO:0000259" key="2">
    <source>
        <dbReference type="Pfam" id="PF00149"/>
    </source>
</evidence>
<feature type="domain" description="Purple acid phosphatase N-terminal" evidence="3">
    <location>
        <begin position="165"/>
        <end position="255"/>
    </location>
</feature>
<keyword evidence="5" id="KW-1185">Reference proteome</keyword>
<feature type="domain" description="Calcineurin-like phosphoesterase" evidence="2">
    <location>
        <begin position="281"/>
        <end position="440"/>
    </location>
</feature>
<dbReference type="Gene3D" id="2.60.120.380">
    <property type="match status" value="1"/>
</dbReference>
<dbReference type="GO" id="GO:0003993">
    <property type="term" value="F:acid phosphatase activity"/>
    <property type="evidence" value="ECO:0007669"/>
    <property type="project" value="InterPro"/>
</dbReference>
<dbReference type="InterPro" id="IPR004843">
    <property type="entry name" value="Calcineurin-like_PHP"/>
</dbReference>
<evidence type="ECO:0000256" key="1">
    <source>
        <dbReference type="ARBA" id="ARBA00022729"/>
    </source>
</evidence>
<dbReference type="EMBL" id="FQYR01000006">
    <property type="protein sequence ID" value="SHK18087.1"/>
    <property type="molecule type" value="Genomic_DNA"/>
</dbReference>
<dbReference type="Gene3D" id="2.60.40.380">
    <property type="entry name" value="Purple acid phosphatase-like, N-terminal"/>
    <property type="match status" value="1"/>
</dbReference>
<dbReference type="Gene3D" id="3.60.21.10">
    <property type="match status" value="1"/>
</dbReference>
<dbReference type="Pfam" id="PF16656">
    <property type="entry name" value="Pur_ac_phosph_N"/>
    <property type="match status" value="1"/>
</dbReference>
<dbReference type="GO" id="GO:0046872">
    <property type="term" value="F:metal ion binding"/>
    <property type="evidence" value="ECO:0007669"/>
    <property type="project" value="InterPro"/>
</dbReference>
<proteinExistence type="predicted"/>
<evidence type="ECO:0000313" key="5">
    <source>
        <dbReference type="Proteomes" id="UP000184510"/>
    </source>
</evidence>
<gene>
    <name evidence="4" type="ORF">SAMN02745181_3361</name>
</gene>
<name>A0A1M6QDD3_9BACT</name>
<organism evidence="4 5">
    <name type="scientific">Rubritalea squalenifaciens DSM 18772</name>
    <dbReference type="NCBI Taxonomy" id="1123071"/>
    <lineage>
        <taxon>Bacteria</taxon>
        <taxon>Pseudomonadati</taxon>
        <taxon>Verrucomicrobiota</taxon>
        <taxon>Verrucomicrobiia</taxon>
        <taxon>Verrucomicrobiales</taxon>
        <taxon>Rubritaleaceae</taxon>
        <taxon>Rubritalea</taxon>
    </lineage>
</organism>
<reference evidence="4 5" key="1">
    <citation type="submission" date="2016-11" db="EMBL/GenBank/DDBJ databases">
        <authorList>
            <person name="Jaros S."/>
            <person name="Januszkiewicz K."/>
            <person name="Wedrychowicz H."/>
        </authorList>
    </citation>
    <scope>NUCLEOTIDE SEQUENCE [LARGE SCALE GENOMIC DNA]</scope>
    <source>
        <strain evidence="4 5">DSM 18772</strain>
    </source>
</reference>
<protein>
    <submittedName>
        <fullName evidence="4">Purple acid Phosphatase, N-terminal domain</fullName>
    </submittedName>
</protein>
<sequence>MDGGTHAPQPHLTISTHMKRSHFLTISAAVFTLLSVNVSAQTPLNNGISVRDAVNKSRLVHYTIQVPENAEGLEVSLANVKPDQDTDLYIRKDGKPTRDHWDFRPFVQGANELVTIDANSDPKLVPGATYHIAVGSQLDKKAEYSLRAAFILPNSDGGTPSATRRYRITWVNDPATTATVAWEQISGEAGTVYYDTQDHGTDASKYTFKKSVDREIKHFDMRNCFVRLEKLQPDTKYYFVIQDQSGTSNRYYFQTAATEQKPFSFCAGGDSRNFREPRQQANRLVSKLRPLFVAFTGDMINQDISVEWHEWLDDWQQTITHDGRIIPILPHRGNHERNGNSTIYNLFDTTPDNYYALNFSRDLMRFYVLNSEISAGGEQLDWLQTDLRSHSSKTRHLVAGYHKPMRPVVAAKKEGTDEYDHWAPLFYLHGVDLVFESDSHAVKRTKPVRPFNGEGSTEGFIESSNDPKATVYTGEGCWGAPLRAAQDLKPWIAAAGTFNSFDWTHVHKDRIELRTVKVSAKEAKVGQNTDETPFNIPANLELWEPESGTVLTVPGD</sequence>
<keyword evidence="1" id="KW-0732">Signal</keyword>
<dbReference type="SUPFAM" id="SSF56300">
    <property type="entry name" value="Metallo-dependent phosphatases"/>
    <property type="match status" value="1"/>
</dbReference>
<dbReference type="AlphaFoldDB" id="A0A1M6QDD3"/>
<dbReference type="PANTHER" id="PTHR22953">
    <property type="entry name" value="ACID PHOSPHATASE RELATED"/>
    <property type="match status" value="1"/>
</dbReference>
<accession>A0A1M6QDD3</accession>
<dbReference type="InterPro" id="IPR008963">
    <property type="entry name" value="Purple_acid_Pase-like_N"/>
</dbReference>
<dbReference type="SUPFAM" id="SSF49363">
    <property type="entry name" value="Purple acid phosphatase, N-terminal domain"/>
    <property type="match status" value="1"/>
</dbReference>
<dbReference type="Proteomes" id="UP000184510">
    <property type="component" value="Unassembled WGS sequence"/>
</dbReference>
<dbReference type="Pfam" id="PF00149">
    <property type="entry name" value="Metallophos"/>
    <property type="match status" value="1"/>
</dbReference>
<evidence type="ECO:0000313" key="4">
    <source>
        <dbReference type="EMBL" id="SHK18087.1"/>
    </source>
</evidence>